<protein>
    <submittedName>
        <fullName evidence="3">Phosphoesterase</fullName>
    </submittedName>
</protein>
<dbReference type="Gene3D" id="3.90.1640.10">
    <property type="entry name" value="inorganic pyrophosphatase (n-terminal core)"/>
    <property type="match status" value="1"/>
</dbReference>
<dbReference type="InterPro" id="IPR038763">
    <property type="entry name" value="DHH_sf"/>
</dbReference>
<name>A0A344LJ25_9PSEU</name>
<dbReference type="Gene3D" id="3.10.310.30">
    <property type="match status" value="1"/>
</dbReference>
<dbReference type="AlphaFoldDB" id="A0A344LJ25"/>
<feature type="domain" description="DHHA1" evidence="2">
    <location>
        <begin position="250"/>
        <end position="328"/>
    </location>
</feature>
<dbReference type="Pfam" id="PF01368">
    <property type="entry name" value="DHH"/>
    <property type="match status" value="1"/>
</dbReference>
<dbReference type="EMBL" id="CP015163">
    <property type="protein sequence ID" value="AXB48049.1"/>
    <property type="molecule type" value="Genomic_DNA"/>
</dbReference>
<evidence type="ECO:0000313" key="3">
    <source>
        <dbReference type="EMBL" id="AXB48049.1"/>
    </source>
</evidence>
<dbReference type="SUPFAM" id="SSF64182">
    <property type="entry name" value="DHH phosphoesterases"/>
    <property type="match status" value="1"/>
</dbReference>
<dbReference type="KEGG" id="aab:A4R43_41090"/>
<reference evidence="3 4" key="1">
    <citation type="submission" date="2016-04" db="EMBL/GenBank/DDBJ databases">
        <title>Complete genome sequence and analysis of deep-sea sediment isolate, Amycolatopsis sp. WP1.</title>
        <authorList>
            <person name="Wang H."/>
            <person name="Chen S."/>
            <person name="Wu Q."/>
        </authorList>
    </citation>
    <scope>NUCLEOTIDE SEQUENCE [LARGE SCALE GENOMIC DNA]</scope>
    <source>
        <strain evidence="3 4">WP1</strain>
    </source>
</reference>
<dbReference type="Pfam" id="PF02272">
    <property type="entry name" value="DHHA1"/>
    <property type="match status" value="1"/>
</dbReference>
<keyword evidence="4" id="KW-1185">Reference proteome</keyword>
<evidence type="ECO:0000259" key="2">
    <source>
        <dbReference type="Pfam" id="PF02272"/>
    </source>
</evidence>
<dbReference type="InterPro" id="IPR051319">
    <property type="entry name" value="Oligoribo/pAp-PDE_c-di-AMP_PDE"/>
</dbReference>
<evidence type="ECO:0000313" key="4">
    <source>
        <dbReference type="Proteomes" id="UP000250434"/>
    </source>
</evidence>
<dbReference type="Proteomes" id="UP000250434">
    <property type="component" value="Chromosome"/>
</dbReference>
<dbReference type="InterPro" id="IPR001667">
    <property type="entry name" value="DDH_dom"/>
</dbReference>
<accession>A0A344LJ25</accession>
<dbReference type="OrthoDB" id="9803668at2"/>
<evidence type="ECO:0000259" key="1">
    <source>
        <dbReference type="Pfam" id="PF01368"/>
    </source>
</evidence>
<gene>
    <name evidence="3" type="ORF">A4R43_41090</name>
</gene>
<dbReference type="PANTHER" id="PTHR47618">
    <property type="entry name" value="BIFUNCTIONAL OLIGORIBONUCLEASE AND PAP PHOSPHATASE NRNA"/>
    <property type="match status" value="1"/>
</dbReference>
<proteinExistence type="predicted"/>
<dbReference type="GO" id="GO:0003676">
    <property type="term" value="F:nucleic acid binding"/>
    <property type="evidence" value="ECO:0007669"/>
    <property type="project" value="InterPro"/>
</dbReference>
<feature type="domain" description="DDH" evidence="1">
    <location>
        <begin position="21"/>
        <end position="166"/>
    </location>
</feature>
<dbReference type="RefSeq" id="WP_113697122.1">
    <property type="nucleotide sequence ID" value="NZ_CP015163.1"/>
</dbReference>
<organism evidence="3 4">
    <name type="scientific">Amycolatopsis albispora</name>
    <dbReference type="NCBI Taxonomy" id="1804986"/>
    <lineage>
        <taxon>Bacteria</taxon>
        <taxon>Bacillati</taxon>
        <taxon>Actinomycetota</taxon>
        <taxon>Actinomycetes</taxon>
        <taxon>Pseudonocardiales</taxon>
        <taxon>Pseudonocardiaceae</taxon>
        <taxon>Amycolatopsis</taxon>
    </lineage>
</organism>
<sequence length="333" mass="34419">MTTSQLDVDRAAALLRGSGDVLILSHVRPDADTLGSALALGRVLRRRGATVRVSYSGGSALPDSLRSLDPDGLFVPEDQLPASVPQLITVDVASVARLGALADRVEATRAAGGDVLVIDHHASNPGFGTLNLIDAHAEATVVLVLRVLDALEEKLDAVTASCLYAGLVTDTAMFRLARPDTHRMAVRLLEAGVDPAALTREVVDERPFAALAMLGSVLSAARFEPDAAQGFGLVHTTVPADLAATVRYEEVEGVIDVVRTVGEAGVAVVLKEVAGPSPEWTVSLRSAGRLDVSAVAVSLGGGGHKLAAGCTLTGTADQALEQLRAALETAPLL</sequence>
<dbReference type="InterPro" id="IPR003156">
    <property type="entry name" value="DHHA1_dom"/>
</dbReference>
<dbReference type="PANTHER" id="PTHR47618:SF1">
    <property type="entry name" value="BIFUNCTIONAL OLIGORIBONUCLEASE AND PAP PHOSPHATASE NRNA"/>
    <property type="match status" value="1"/>
</dbReference>